<feature type="transmembrane region" description="Helical" evidence="1">
    <location>
        <begin position="7"/>
        <end position="33"/>
    </location>
</feature>
<keyword evidence="3" id="KW-1185">Reference proteome</keyword>
<dbReference type="Proteomes" id="UP000594468">
    <property type="component" value="Chromosome"/>
</dbReference>
<dbReference type="AlphaFoldDB" id="A0A7S8E5L7"/>
<dbReference type="EMBL" id="CP062983">
    <property type="protein sequence ID" value="QPC80797.1"/>
    <property type="molecule type" value="Genomic_DNA"/>
</dbReference>
<keyword evidence="1" id="KW-0472">Membrane</keyword>
<sequence length="98" mass="10586">MRRSLGALVIFVVILLVGGVFTAGIFGGVPMIIQSQNPDASVFQATPEQANQFIIWIAFVIINVIGAGVTLALLFWFGNRELKVVERQGSDAEQLPAE</sequence>
<feature type="transmembrane region" description="Helical" evidence="1">
    <location>
        <begin position="53"/>
        <end position="77"/>
    </location>
</feature>
<dbReference type="KEGG" id="pmet:G4Y79_13875"/>
<dbReference type="RefSeq" id="WP_195168872.1">
    <property type="nucleotide sequence ID" value="NZ_CP062983.1"/>
</dbReference>
<evidence type="ECO:0000313" key="2">
    <source>
        <dbReference type="EMBL" id="QPC80797.1"/>
    </source>
</evidence>
<gene>
    <name evidence="2" type="ORF">G4Y79_13875</name>
</gene>
<name>A0A7S8E5L7_9CHLR</name>
<protein>
    <submittedName>
        <fullName evidence="2">Uncharacterized protein</fullName>
    </submittedName>
</protein>
<organism evidence="2 3">
    <name type="scientific">Phototrophicus methaneseepsis</name>
    <dbReference type="NCBI Taxonomy" id="2710758"/>
    <lineage>
        <taxon>Bacteria</taxon>
        <taxon>Bacillati</taxon>
        <taxon>Chloroflexota</taxon>
        <taxon>Candidatus Thermofontia</taxon>
        <taxon>Phototrophicales</taxon>
        <taxon>Phototrophicaceae</taxon>
        <taxon>Phototrophicus</taxon>
    </lineage>
</organism>
<evidence type="ECO:0000256" key="1">
    <source>
        <dbReference type="SAM" id="Phobius"/>
    </source>
</evidence>
<accession>A0A7S8E5L7</accession>
<evidence type="ECO:0000313" key="3">
    <source>
        <dbReference type="Proteomes" id="UP000594468"/>
    </source>
</evidence>
<keyword evidence="1" id="KW-0812">Transmembrane</keyword>
<proteinExistence type="predicted"/>
<reference evidence="2 3" key="1">
    <citation type="submission" date="2020-02" db="EMBL/GenBank/DDBJ databases">
        <authorList>
            <person name="Zheng R.K."/>
            <person name="Sun C.M."/>
        </authorList>
    </citation>
    <scope>NUCLEOTIDE SEQUENCE [LARGE SCALE GENOMIC DNA]</scope>
    <source>
        <strain evidence="3">rifampicinis</strain>
    </source>
</reference>
<keyword evidence="1" id="KW-1133">Transmembrane helix</keyword>